<comment type="caution">
    <text evidence="1">The sequence shown here is derived from an EMBL/GenBank/DDBJ whole genome shotgun (WGS) entry which is preliminary data.</text>
</comment>
<accession>A0ACC3B1L4</accession>
<reference evidence="1 2" key="1">
    <citation type="journal article" date="2023" name="ACS Omega">
        <title>Identification of the Neoaspergillic Acid Biosynthesis Gene Cluster by Establishing an In Vitro CRISPR-Ribonucleoprotein Genetic System in Aspergillus melleus.</title>
        <authorList>
            <person name="Yuan B."/>
            <person name="Grau M.F."/>
            <person name="Murata R.M."/>
            <person name="Torok T."/>
            <person name="Venkateswaran K."/>
            <person name="Stajich J.E."/>
            <person name="Wang C.C.C."/>
        </authorList>
    </citation>
    <scope>NUCLEOTIDE SEQUENCE [LARGE SCALE GENOMIC DNA]</scope>
    <source>
        <strain evidence="1 2">IMV 1140</strain>
    </source>
</reference>
<evidence type="ECO:0000313" key="2">
    <source>
        <dbReference type="Proteomes" id="UP001177260"/>
    </source>
</evidence>
<name>A0ACC3B1L4_9EURO</name>
<dbReference type="EMBL" id="JAOPJF010000032">
    <property type="protein sequence ID" value="KAK1144233.1"/>
    <property type="molecule type" value="Genomic_DNA"/>
</dbReference>
<proteinExistence type="predicted"/>
<keyword evidence="2" id="KW-1185">Reference proteome</keyword>
<dbReference type="Proteomes" id="UP001177260">
    <property type="component" value="Unassembled WGS sequence"/>
</dbReference>
<sequence length="332" mass="35681">MSITGVFFVPSNPNAPTALATITDRLHTSLADDPVPVGRWALEHKLMRDTPSCLPASASRPALIPRYMQFLSLSYHQNHGFIYTSVPENPNPNAAGPATPTPAQAVGGAGSPSASQPQNQPMIMTTVPLPSSGTLFQHFMYAAQPLWCHRHSVTVPGGAVYDVGDYRVRVGDVRQTVPTARVRGAVVEIEWRGPSLVRSIAMQMQKMRASAAARGQGVSDSGNGNGDGNGNGGDDSDSAIELLFAEGIEEADIDAEYVATTALIREFWAKLGIEGAREAMLLPDVGKEVKGMLRKLKQSRPVSSQGEKDEDPDPEAGADVARQFMEIFRFNR</sequence>
<evidence type="ECO:0000313" key="1">
    <source>
        <dbReference type="EMBL" id="KAK1144233.1"/>
    </source>
</evidence>
<organism evidence="1 2">
    <name type="scientific">Aspergillus melleus</name>
    <dbReference type="NCBI Taxonomy" id="138277"/>
    <lineage>
        <taxon>Eukaryota</taxon>
        <taxon>Fungi</taxon>
        <taxon>Dikarya</taxon>
        <taxon>Ascomycota</taxon>
        <taxon>Pezizomycotina</taxon>
        <taxon>Eurotiomycetes</taxon>
        <taxon>Eurotiomycetidae</taxon>
        <taxon>Eurotiales</taxon>
        <taxon>Aspergillaceae</taxon>
        <taxon>Aspergillus</taxon>
        <taxon>Aspergillus subgen. Circumdati</taxon>
    </lineage>
</organism>
<protein>
    <submittedName>
        <fullName evidence="1">Uncharacterized protein</fullName>
    </submittedName>
</protein>
<gene>
    <name evidence="1" type="ORF">N8T08_005646</name>
</gene>